<evidence type="ECO:0000259" key="1">
    <source>
        <dbReference type="Pfam" id="PF07819"/>
    </source>
</evidence>
<evidence type="ECO:0000313" key="2">
    <source>
        <dbReference type="EMBL" id="MDN5205120.1"/>
    </source>
</evidence>
<dbReference type="Gene3D" id="3.40.50.1820">
    <property type="entry name" value="alpha/beta hydrolase"/>
    <property type="match status" value="1"/>
</dbReference>
<gene>
    <name evidence="2" type="ORF">QQ008_27280</name>
</gene>
<sequence>MLKFGSKRHDKIIILIHGLGNKPPRRLLRKWYFKSIQEGLSQVGSNLHHHDFELVYWADLLYSKPLDPIINTPDHPLYIDEPYVPSQEMERDLDNVKLRKKIFKRLEKVVDKVFLSKNSFINAEYIFDFIISWNFKDLHTYYRKKVKVDEKSENAAKRVIRKRLTKVLAKHKDKKILLIAHSMGSIISYDVLTRFSEDVQINTLVTVGSPLGLSMIKREISKENGITFTKNTMLPTPKNIRRAWYNIADVHDHVATNHRLNDDYAPNQNNISPEDITVENDYQYQGKVNPHKSFGYLRTPPMAKIIDEFLHEKESNIMERFMRRFKGVFKAMRKETEV</sequence>
<dbReference type="GO" id="GO:0016787">
    <property type="term" value="F:hydrolase activity"/>
    <property type="evidence" value="ECO:0007669"/>
    <property type="project" value="UniProtKB-KW"/>
</dbReference>
<dbReference type="Pfam" id="PF07819">
    <property type="entry name" value="PGAP1"/>
    <property type="match status" value="1"/>
</dbReference>
<dbReference type="InterPro" id="IPR029058">
    <property type="entry name" value="AB_hydrolase_fold"/>
</dbReference>
<dbReference type="RefSeq" id="WP_346755142.1">
    <property type="nucleotide sequence ID" value="NZ_JAUJEA010000015.1"/>
</dbReference>
<accession>A0ABT8KWH0</accession>
<name>A0ABT8KWH0_9BACT</name>
<keyword evidence="3" id="KW-1185">Reference proteome</keyword>
<proteinExistence type="predicted"/>
<dbReference type="SUPFAM" id="SSF53474">
    <property type="entry name" value="alpha/beta-Hydrolases"/>
    <property type="match status" value="1"/>
</dbReference>
<keyword evidence="2" id="KW-0378">Hydrolase</keyword>
<comment type="caution">
    <text evidence="2">The sequence shown here is derived from an EMBL/GenBank/DDBJ whole genome shotgun (WGS) entry which is preliminary data.</text>
</comment>
<dbReference type="EMBL" id="JAUJEA010000015">
    <property type="protein sequence ID" value="MDN5205120.1"/>
    <property type="molecule type" value="Genomic_DNA"/>
</dbReference>
<protein>
    <submittedName>
        <fullName evidence="2">Alpha/beta hydrolase</fullName>
    </submittedName>
</protein>
<feature type="domain" description="GPI inositol-deacylase PGAP1-like alpha/beta" evidence="1">
    <location>
        <begin position="169"/>
        <end position="219"/>
    </location>
</feature>
<dbReference type="Proteomes" id="UP001172082">
    <property type="component" value="Unassembled WGS sequence"/>
</dbReference>
<evidence type="ECO:0000313" key="3">
    <source>
        <dbReference type="Proteomes" id="UP001172082"/>
    </source>
</evidence>
<dbReference type="InterPro" id="IPR012908">
    <property type="entry name" value="PGAP1-ab_dom-like"/>
</dbReference>
<reference evidence="2" key="1">
    <citation type="submission" date="2023-06" db="EMBL/GenBank/DDBJ databases">
        <title>Genomic of Parafulvivirga corallium.</title>
        <authorList>
            <person name="Wang G."/>
        </authorList>
    </citation>
    <scope>NUCLEOTIDE SEQUENCE</scope>
    <source>
        <strain evidence="2">BMA10</strain>
    </source>
</reference>
<organism evidence="2 3">
    <name type="scientific">Splendidivirga corallicola</name>
    <dbReference type="NCBI Taxonomy" id="3051826"/>
    <lineage>
        <taxon>Bacteria</taxon>
        <taxon>Pseudomonadati</taxon>
        <taxon>Bacteroidota</taxon>
        <taxon>Cytophagia</taxon>
        <taxon>Cytophagales</taxon>
        <taxon>Splendidivirgaceae</taxon>
        <taxon>Splendidivirga</taxon>
    </lineage>
</organism>